<evidence type="ECO:0000313" key="5">
    <source>
        <dbReference type="EMBL" id="MUI33952.1"/>
    </source>
</evidence>
<dbReference type="Proteomes" id="UP001297540">
    <property type="component" value="Chromosome"/>
</dbReference>
<reference evidence="8" key="4">
    <citation type="submission" date="2023-06" db="EMBL/GenBank/DDBJ databases">
        <authorList>
            <consortium name="Clinical and Environmental Microbiology Branch: Whole genome sequencing antimicrobial resistance pathogens in the healthcare setting"/>
        </authorList>
    </citation>
    <scope>NUCLEOTIDE SEQUENCE</scope>
    <source>
        <strain evidence="8">2021CK-01020</strain>
    </source>
</reference>
<feature type="DNA-binding region" description="H-T-H motif" evidence="3">
    <location>
        <begin position="42"/>
        <end position="61"/>
    </location>
</feature>
<reference evidence="7 9" key="1">
    <citation type="submission" date="2017-05" db="EMBL/GenBank/DDBJ databases">
        <authorList>
            <person name="Song R."/>
            <person name="Chenine A.L."/>
            <person name="Ruprecht R.M."/>
        </authorList>
    </citation>
    <scope>NUCLEOTIDE SEQUENCE [LARGE SCALE GENOMIC DNA]</scope>
    <source>
        <strain evidence="7 9">S567_C10_BS</strain>
    </source>
</reference>
<evidence type="ECO:0000313" key="10">
    <source>
        <dbReference type="Proteomes" id="UP000433532"/>
    </source>
</evidence>
<dbReference type="GO" id="GO:0000976">
    <property type="term" value="F:transcription cis-regulatory region binding"/>
    <property type="evidence" value="ECO:0007669"/>
    <property type="project" value="TreeGrafter"/>
</dbReference>
<dbReference type="Gene3D" id="1.10.10.60">
    <property type="entry name" value="Homeodomain-like"/>
    <property type="match status" value="1"/>
</dbReference>
<dbReference type="Proteomes" id="UP000433532">
    <property type="component" value="Unassembled WGS sequence"/>
</dbReference>
<reference evidence="5 10" key="2">
    <citation type="submission" date="2019-11" db="EMBL/GenBank/DDBJ databases">
        <title>Genomes of ocular Pseudomonas aeruginosa isolates.</title>
        <authorList>
            <person name="Khan M."/>
            <person name="Rice S.A."/>
            <person name="Willcox M.D.P."/>
            <person name="Stapleton F."/>
        </authorList>
    </citation>
    <scope>NUCLEOTIDE SEQUENCE [LARGE SCALE GENOMIC DNA]</scope>
    <source>
        <strain evidence="5 10">PA221</strain>
    </source>
</reference>
<gene>
    <name evidence="7" type="ORF">CAZ10_34675</name>
    <name evidence="5" type="ORF">GNQ48_02960</name>
    <name evidence="6" type="ORF">GUL26_06610</name>
    <name evidence="8" type="ORF">L4V69_24220</name>
</gene>
<dbReference type="PANTHER" id="PTHR30055">
    <property type="entry name" value="HTH-TYPE TRANSCRIPTIONAL REGULATOR RUTR"/>
    <property type="match status" value="1"/>
</dbReference>
<sequence>MPDRHAEQPARQPRTKPAEVRLEELMAAAQQLFLDKGVDATTISDIVAAAGVAKGTFYHYFQAKTDILLALRERFTQAFQQRIANAVEACPANDHPGRLRAWTESGLAGYLEGYRLHDVVYSEHHHHQRGNQERDRVLEQLAELLENGAAAGAWPLRNPRLNALLLYSGLHGAADDAIAGGRLDTQPLAGELADAFLRLLGASD</sequence>
<dbReference type="SUPFAM" id="SSF46689">
    <property type="entry name" value="Homeodomain-like"/>
    <property type="match status" value="1"/>
</dbReference>
<dbReference type="SUPFAM" id="SSF48498">
    <property type="entry name" value="Tetracyclin repressor-like, C-terminal domain"/>
    <property type="match status" value="1"/>
</dbReference>
<accession>A0A072ZII7</accession>
<accession>A0A1S1C0D6</accession>
<evidence type="ECO:0000256" key="3">
    <source>
        <dbReference type="PROSITE-ProRule" id="PRU00335"/>
    </source>
</evidence>
<evidence type="ECO:0000313" key="7">
    <source>
        <dbReference type="EMBL" id="OTI55140.1"/>
    </source>
</evidence>
<organism evidence="7 9">
    <name type="scientific">Pseudomonas aeruginosa</name>
    <dbReference type="NCBI Taxonomy" id="287"/>
    <lineage>
        <taxon>Bacteria</taxon>
        <taxon>Pseudomonadati</taxon>
        <taxon>Pseudomonadota</taxon>
        <taxon>Gammaproteobacteria</taxon>
        <taxon>Pseudomonadales</taxon>
        <taxon>Pseudomonadaceae</taxon>
        <taxon>Pseudomonas</taxon>
    </lineage>
</organism>
<dbReference type="PANTHER" id="PTHR30055:SF183">
    <property type="entry name" value="NUCLEOID OCCLUSION FACTOR SLMA"/>
    <property type="match status" value="1"/>
</dbReference>
<reference evidence="6" key="3">
    <citation type="submission" date="2020-01" db="EMBL/GenBank/DDBJ databases">
        <title>Bacteria Cultured from War Wounds Associated with the Conflict in Eastern Ukraine.</title>
        <authorList>
            <person name="Snesrud E."/>
            <person name="Galac M.R."/>
            <person name="Mc Gann P."/>
            <person name="Valentine K."/>
            <person name="Viacheslav K."/>
        </authorList>
    </citation>
    <scope>NUCLEOTIDE SEQUENCE</scope>
    <source>
        <strain evidence="6">VNMU148</strain>
    </source>
</reference>
<dbReference type="Pfam" id="PF00440">
    <property type="entry name" value="TetR_N"/>
    <property type="match status" value="1"/>
</dbReference>
<evidence type="ECO:0000259" key="4">
    <source>
        <dbReference type="PROSITE" id="PS50977"/>
    </source>
</evidence>
<evidence type="ECO:0000313" key="8">
    <source>
        <dbReference type="EMBL" id="WOS75607.1"/>
    </source>
</evidence>
<evidence type="ECO:0000256" key="1">
    <source>
        <dbReference type="ARBA" id="ARBA00023054"/>
    </source>
</evidence>
<protein>
    <submittedName>
        <fullName evidence="7">TetR family transcriptional regulator</fullName>
    </submittedName>
    <submittedName>
        <fullName evidence="8">TetR/AcrR family transcriptional regulator</fullName>
    </submittedName>
</protein>
<dbReference type="EMBL" id="WXZT01000003">
    <property type="protein sequence ID" value="MZZ11911.1"/>
    <property type="molecule type" value="Genomic_DNA"/>
</dbReference>
<proteinExistence type="predicted"/>
<evidence type="ECO:0000313" key="6">
    <source>
        <dbReference type="EMBL" id="MZZ11911.1"/>
    </source>
</evidence>
<keyword evidence="1" id="KW-0175">Coiled coil</keyword>
<dbReference type="EMBL" id="WOAD01000001">
    <property type="protein sequence ID" value="MUI33952.1"/>
    <property type="molecule type" value="Genomic_DNA"/>
</dbReference>
<dbReference type="PRINTS" id="PR00455">
    <property type="entry name" value="HTHTETR"/>
</dbReference>
<evidence type="ECO:0000313" key="9">
    <source>
        <dbReference type="Proteomes" id="UP000194857"/>
    </source>
</evidence>
<dbReference type="InterPro" id="IPR001647">
    <property type="entry name" value="HTH_TetR"/>
</dbReference>
<dbReference type="InterPro" id="IPR050109">
    <property type="entry name" value="HTH-type_TetR-like_transc_reg"/>
</dbReference>
<dbReference type="PROSITE" id="PS50977">
    <property type="entry name" value="HTH_TETR_2"/>
    <property type="match status" value="1"/>
</dbReference>
<dbReference type="Proteomes" id="UP000644192">
    <property type="component" value="Unassembled WGS sequence"/>
</dbReference>
<evidence type="ECO:0000256" key="2">
    <source>
        <dbReference type="ARBA" id="ARBA00023125"/>
    </source>
</evidence>
<dbReference type="EMBL" id="NFFZ01000032">
    <property type="protein sequence ID" value="OTI55140.1"/>
    <property type="molecule type" value="Genomic_DNA"/>
</dbReference>
<keyword evidence="2 3" id="KW-0238">DNA-binding</keyword>
<dbReference type="AlphaFoldDB" id="A0A072ZII7"/>
<dbReference type="EMBL" id="CP136986">
    <property type="protein sequence ID" value="WOS75607.1"/>
    <property type="molecule type" value="Genomic_DNA"/>
</dbReference>
<dbReference type="InterPro" id="IPR036271">
    <property type="entry name" value="Tet_transcr_reg_TetR-rel_C_sf"/>
</dbReference>
<feature type="domain" description="HTH tetR-type" evidence="4">
    <location>
        <begin position="19"/>
        <end position="79"/>
    </location>
</feature>
<dbReference type="Gene3D" id="1.10.357.10">
    <property type="entry name" value="Tetracycline Repressor, domain 2"/>
    <property type="match status" value="1"/>
</dbReference>
<dbReference type="Proteomes" id="UP000194857">
    <property type="component" value="Unassembled WGS sequence"/>
</dbReference>
<dbReference type="RefSeq" id="WP_003082696.1">
    <property type="nucleotide sequence ID" value="NZ_AP014622.1"/>
</dbReference>
<dbReference type="InterPro" id="IPR009057">
    <property type="entry name" value="Homeodomain-like_sf"/>
</dbReference>
<reference evidence="8" key="5">
    <citation type="submission" date="2023-10" db="EMBL/GenBank/DDBJ databases">
        <title>Pathogen: clinical or host-associated sample.</title>
        <authorList>
            <person name="Hergert J."/>
            <person name="Casey R."/>
            <person name="Wagner J."/>
            <person name="Young E.L."/>
            <person name="Oakeson K.F."/>
        </authorList>
    </citation>
    <scope>NUCLEOTIDE SEQUENCE</scope>
    <source>
        <strain evidence="8">2021CK-01020</strain>
    </source>
</reference>
<dbReference type="SMR" id="A0A072ZII7"/>
<dbReference type="InterPro" id="IPR023772">
    <property type="entry name" value="DNA-bd_HTH_TetR-type_CS"/>
</dbReference>
<dbReference type="OMA" id="LHDVVFH"/>
<dbReference type="PROSITE" id="PS01081">
    <property type="entry name" value="HTH_TETR_1"/>
    <property type="match status" value="1"/>
</dbReference>
<dbReference type="KEGG" id="paeb:NCGM1900_5258"/>
<dbReference type="GO" id="GO:0003700">
    <property type="term" value="F:DNA-binding transcription factor activity"/>
    <property type="evidence" value="ECO:0007669"/>
    <property type="project" value="TreeGrafter"/>
</dbReference>
<name>A0A072ZII7_PSEAI</name>